<gene>
    <name evidence="1" type="ORF">EC912_102267</name>
</gene>
<proteinExistence type="predicted"/>
<evidence type="ECO:0000313" key="1">
    <source>
        <dbReference type="EMBL" id="TCV95922.1"/>
    </source>
</evidence>
<dbReference type="PANTHER" id="PTHR39624">
    <property type="entry name" value="PROTEIN INVOLVED IN RIMO-MEDIATED BETA-METHYLTHIOLATION OF RIBOSOMAL PROTEIN S12 YCAO"/>
    <property type="match status" value="1"/>
</dbReference>
<dbReference type="Pfam" id="PF02566">
    <property type="entry name" value="OsmC"/>
    <property type="match status" value="1"/>
</dbReference>
<dbReference type="EMBL" id="SMCS01000002">
    <property type="protein sequence ID" value="TCV95922.1"/>
    <property type="molecule type" value="Genomic_DNA"/>
</dbReference>
<evidence type="ECO:0000313" key="2">
    <source>
        <dbReference type="Proteomes" id="UP000295645"/>
    </source>
</evidence>
<accession>A0A4R3YU06</accession>
<dbReference type="Gene3D" id="3.30.300.20">
    <property type="match status" value="1"/>
</dbReference>
<dbReference type="InterPro" id="IPR015946">
    <property type="entry name" value="KH_dom-like_a/b"/>
</dbReference>
<keyword evidence="2" id="KW-1185">Reference proteome</keyword>
<organism evidence="1 2">
    <name type="scientific">Luteibacter rhizovicinus</name>
    <dbReference type="NCBI Taxonomy" id="242606"/>
    <lineage>
        <taxon>Bacteria</taxon>
        <taxon>Pseudomonadati</taxon>
        <taxon>Pseudomonadota</taxon>
        <taxon>Gammaproteobacteria</taxon>
        <taxon>Lysobacterales</taxon>
        <taxon>Rhodanobacteraceae</taxon>
        <taxon>Luteibacter</taxon>
    </lineage>
</organism>
<sequence length="187" mass="19613">MRRTNVSPSKPIIPPEIAMTAPLTPIPPSGAGAVVEPTGAGLFQSRVTAGNLHFIADEPVADGGNGTGPGPYDLLAAALGACTVMTLRLYASRKSWDLGRLRVEVVHTKDATRTPADVFTRTIVFDPSIDGQQRTRLLDIADRCPVHRTLEGGASVVTHVSDVLPVPVACEPGAHVTDMEQACAETG</sequence>
<name>A0A4R3YU06_9GAMM</name>
<dbReference type="SUPFAM" id="SSF82784">
    <property type="entry name" value="OsmC-like"/>
    <property type="match status" value="1"/>
</dbReference>
<dbReference type="InterPro" id="IPR036102">
    <property type="entry name" value="OsmC/Ohrsf"/>
</dbReference>
<comment type="caution">
    <text evidence="1">The sequence shown here is derived from an EMBL/GenBank/DDBJ whole genome shotgun (WGS) entry which is preliminary data.</text>
</comment>
<dbReference type="PANTHER" id="PTHR39624:SF2">
    <property type="entry name" value="OSMC-LIKE PROTEIN"/>
    <property type="match status" value="1"/>
</dbReference>
<dbReference type="Proteomes" id="UP000295645">
    <property type="component" value="Unassembled WGS sequence"/>
</dbReference>
<dbReference type="AlphaFoldDB" id="A0A4R3YU06"/>
<protein>
    <submittedName>
        <fullName evidence="1">Putative redox protein</fullName>
    </submittedName>
</protein>
<reference evidence="1 2" key="1">
    <citation type="submission" date="2019-03" db="EMBL/GenBank/DDBJ databases">
        <title>Above-ground endophytic microbial communities from plants in different locations in the United States.</title>
        <authorList>
            <person name="Frank C."/>
        </authorList>
    </citation>
    <scope>NUCLEOTIDE SEQUENCE [LARGE SCALE GENOMIC DNA]</scope>
    <source>
        <strain evidence="1 2">LP_13_YM</strain>
    </source>
</reference>
<dbReference type="InterPro" id="IPR003718">
    <property type="entry name" value="OsmC/Ohr_fam"/>
</dbReference>